<dbReference type="Gene3D" id="3.30.565.10">
    <property type="entry name" value="Histidine kinase-like ATPase, C-terminal domain"/>
    <property type="match status" value="1"/>
</dbReference>
<dbReference type="Pfam" id="PF02518">
    <property type="entry name" value="HATPase_c"/>
    <property type="match status" value="1"/>
</dbReference>
<name>A0ABN0USM0_9ACTN</name>
<dbReference type="PANTHER" id="PTHR42878:SF7">
    <property type="entry name" value="SENSOR HISTIDINE KINASE GLRK"/>
    <property type="match status" value="1"/>
</dbReference>
<evidence type="ECO:0000256" key="1">
    <source>
        <dbReference type="ARBA" id="ARBA00000085"/>
    </source>
</evidence>
<evidence type="ECO:0000313" key="13">
    <source>
        <dbReference type="EMBL" id="GAA0260236.1"/>
    </source>
</evidence>
<evidence type="ECO:0000256" key="3">
    <source>
        <dbReference type="ARBA" id="ARBA00012438"/>
    </source>
</evidence>
<evidence type="ECO:0000256" key="2">
    <source>
        <dbReference type="ARBA" id="ARBA00004236"/>
    </source>
</evidence>
<dbReference type="InterPro" id="IPR036097">
    <property type="entry name" value="HisK_dim/P_sf"/>
</dbReference>
<dbReference type="SUPFAM" id="SSF55874">
    <property type="entry name" value="ATPase domain of HSP90 chaperone/DNA topoisomerase II/histidine kinase"/>
    <property type="match status" value="1"/>
</dbReference>
<keyword evidence="11" id="KW-0472">Membrane</keyword>
<sequence>MTEPVRVGSRGAALAAAVAVLGVVLSVLAAEGLRALEQRGVQRVSEQRALAARAAAAAGMRRYTDAARQTAAALGALGTLDAAGFTAIASTLANLPGVRGVSVVVPAAIARKTWPDVRLDPARSAADHYYAVLDRPLDGTLPRTGRDLGGVPQAAATLGSDVVVSDPYPTSDGAALAVAAPISRTRGWVVLGLDRGGFDAATRPAVAGSPVDSHFDEVVLATGVSLSVLAGLFAYLLALGRARDRARLAAAAADLQRTERSARQQATLLHAVLTSIDEGIAVADEDGTVALLNPPAQAMLAEAPNGVFRVDGVTPYPGADLPLRRALTGAACTDEFVVRSSTRPDGVRVRVGAQPIDLGSDRPGALAVSRDVTALRAHEADLTAFAGLAVHELQAPLTAVLGYLDQAGPALTGDRLGRVRAATERMRRLVDDLLAYAATREAELRPVDVDLDRLVTESLAVVLPAARTRAPHVIVRRLPPVRGDAHLLRRLFAGLLGNALKYTPPDEIPRIAVRAHAVPGGEWIQVEIADHGIGIPPGRHAQLFSPGDPGTGLYPESDLTLAICRRIVERHRGTIAATDNAGGGTVVRFTLPAAPDAGPPVVDVGTHLVGAVTG</sequence>
<dbReference type="PANTHER" id="PTHR42878">
    <property type="entry name" value="TWO-COMPONENT HISTIDINE KINASE"/>
    <property type="match status" value="1"/>
</dbReference>
<proteinExistence type="predicted"/>
<accession>A0ABN0USM0</accession>
<dbReference type="SMART" id="SM00387">
    <property type="entry name" value="HATPase_c"/>
    <property type="match status" value="1"/>
</dbReference>
<keyword evidence="5" id="KW-0808">Transferase</keyword>
<evidence type="ECO:0000313" key="14">
    <source>
        <dbReference type="Proteomes" id="UP001500967"/>
    </source>
</evidence>
<dbReference type="InterPro" id="IPR003661">
    <property type="entry name" value="HisK_dim/P_dom"/>
</dbReference>
<dbReference type="SUPFAM" id="SSF55785">
    <property type="entry name" value="PYP-like sensor domain (PAS domain)"/>
    <property type="match status" value="1"/>
</dbReference>
<dbReference type="InterPro" id="IPR005467">
    <property type="entry name" value="His_kinase_dom"/>
</dbReference>
<evidence type="ECO:0000256" key="7">
    <source>
        <dbReference type="ARBA" id="ARBA00022777"/>
    </source>
</evidence>
<dbReference type="CDD" id="cd00082">
    <property type="entry name" value="HisKA"/>
    <property type="match status" value="1"/>
</dbReference>
<dbReference type="InterPro" id="IPR004358">
    <property type="entry name" value="Sig_transdc_His_kin-like_C"/>
</dbReference>
<evidence type="ECO:0000256" key="10">
    <source>
        <dbReference type="ARBA" id="ARBA00039401"/>
    </source>
</evidence>
<dbReference type="RefSeq" id="WP_344651539.1">
    <property type="nucleotide sequence ID" value="NZ_BAAAGX010000020.1"/>
</dbReference>
<evidence type="ECO:0000259" key="12">
    <source>
        <dbReference type="PROSITE" id="PS50109"/>
    </source>
</evidence>
<evidence type="ECO:0000256" key="5">
    <source>
        <dbReference type="ARBA" id="ARBA00022679"/>
    </source>
</evidence>
<evidence type="ECO:0000256" key="6">
    <source>
        <dbReference type="ARBA" id="ARBA00022741"/>
    </source>
</evidence>
<feature type="transmembrane region" description="Helical" evidence="11">
    <location>
        <begin position="218"/>
        <end position="238"/>
    </location>
</feature>
<dbReference type="Proteomes" id="UP001500967">
    <property type="component" value="Unassembled WGS sequence"/>
</dbReference>
<gene>
    <name evidence="13" type="ORF">GCM10009539_52090</name>
</gene>
<reference evidence="13 14" key="1">
    <citation type="journal article" date="2019" name="Int. J. Syst. Evol. Microbiol.">
        <title>The Global Catalogue of Microorganisms (GCM) 10K type strain sequencing project: providing services to taxonomists for standard genome sequencing and annotation.</title>
        <authorList>
            <consortium name="The Broad Institute Genomics Platform"/>
            <consortium name="The Broad Institute Genome Sequencing Center for Infectious Disease"/>
            <person name="Wu L."/>
            <person name="Ma J."/>
        </authorList>
    </citation>
    <scope>NUCLEOTIDE SEQUENCE [LARGE SCALE GENOMIC DNA]</scope>
    <source>
        <strain evidence="13 14">JCM 10425</strain>
    </source>
</reference>
<feature type="domain" description="Histidine kinase" evidence="12">
    <location>
        <begin position="388"/>
        <end position="595"/>
    </location>
</feature>
<keyword evidence="11" id="KW-1133">Transmembrane helix</keyword>
<dbReference type="InterPro" id="IPR003594">
    <property type="entry name" value="HATPase_dom"/>
</dbReference>
<dbReference type="PROSITE" id="PS50109">
    <property type="entry name" value="HIS_KIN"/>
    <property type="match status" value="1"/>
</dbReference>
<keyword evidence="6" id="KW-0547">Nucleotide-binding</keyword>
<keyword evidence="8" id="KW-0067">ATP-binding</keyword>
<evidence type="ECO:0000256" key="8">
    <source>
        <dbReference type="ARBA" id="ARBA00022840"/>
    </source>
</evidence>
<evidence type="ECO:0000256" key="4">
    <source>
        <dbReference type="ARBA" id="ARBA00022553"/>
    </source>
</evidence>
<keyword evidence="7" id="KW-0418">Kinase</keyword>
<keyword evidence="4" id="KW-0597">Phosphoprotein</keyword>
<keyword evidence="11" id="KW-0812">Transmembrane</keyword>
<dbReference type="EMBL" id="BAAAGX010000020">
    <property type="protein sequence ID" value="GAA0260236.1"/>
    <property type="molecule type" value="Genomic_DNA"/>
</dbReference>
<dbReference type="Gene3D" id="3.30.450.20">
    <property type="entry name" value="PAS domain"/>
    <property type="match status" value="1"/>
</dbReference>
<protein>
    <recommendedName>
        <fullName evidence="10">Sensor-like histidine kinase SenX3</fullName>
        <ecNumber evidence="3">2.7.13.3</ecNumber>
    </recommendedName>
</protein>
<dbReference type="PRINTS" id="PR00344">
    <property type="entry name" value="BCTRLSENSOR"/>
</dbReference>
<dbReference type="InterPro" id="IPR036890">
    <property type="entry name" value="HATPase_C_sf"/>
</dbReference>
<dbReference type="SUPFAM" id="SSF47384">
    <property type="entry name" value="Homodimeric domain of signal transducing histidine kinase"/>
    <property type="match status" value="1"/>
</dbReference>
<dbReference type="Gene3D" id="1.10.287.130">
    <property type="match status" value="1"/>
</dbReference>
<evidence type="ECO:0000256" key="9">
    <source>
        <dbReference type="ARBA" id="ARBA00023012"/>
    </source>
</evidence>
<comment type="subcellular location">
    <subcellularLocation>
        <location evidence="2">Cell membrane</location>
    </subcellularLocation>
</comment>
<dbReference type="EC" id="2.7.13.3" evidence="3"/>
<keyword evidence="9" id="KW-0902">Two-component regulatory system</keyword>
<organism evidence="13 14">
    <name type="scientific">Cryptosporangium japonicum</name>
    <dbReference type="NCBI Taxonomy" id="80872"/>
    <lineage>
        <taxon>Bacteria</taxon>
        <taxon>Bacillati</taxon>
        <taxon>Actinomycetota</taxon>
        <taxon>Actinomycetes</taxon>
        <taxon>Cryptosporangiales</taxon>
        <taxon>Cryptosporangiaceae</taxon>
        <taxon>Cryptosporangium</taxon>
    </lineage>
</organism>
<dbReference type="SMART" id="SM00388">
    <property type="entry name" value="HisKA"/>
    <property type="match status" value="1"/>
</dbReference>
<dbReference type="InterPro" id="IPR050351">
    <property type="entry name" value="BphY/WalK/GraS-like"/>
</dbReference>
<keyword evidence="14" id="KW-1185">Reference proteome</keyword>
<dbReference type="Pfam" id="PF00512">
    <property type="entry name" value="HisKA"/>
    <property type="match status" value="1"/>
</dbReference>
<comment type="catalytic activity">
    <reaction evidence="1">
        <text>ATP + protein L-histidine = ADP + protein N-phospho-L-histidine.</text>
        <dbReference type="EC" id="2.7.13.3"/>
    </reaction>
</comment>
<comment type="caution">
    <text evidence="13">The sequence shown here is derived from an EMBL/GenBank/DDBJ whole genome shotgun (WGS) entry which is preliminary data.</text>
</comment>
<evidence type="ECO:0000256" key="11">
    <source>
        <dbReference type="SAM" id="Phobius"/>
    </source>
</evidence>
<dbReference type="InterPro" id="IPR035965">
    <property type="entry name" value="PAS-like_dom_sf"/>
</dbReference>